<dbReference type="Proteomes" id="UP000504623">
    <property type="component" value="Unplaced"/>
</dbReference>
<sequence>MPLTPPAPALGCECRQAGPGRTGPGGARSREAQRGPAPRGRRARGSLLPGVLRPGSEVRREPSLPASGPPPWPPPAAVSTRTCAGLPAGLPTRHRRARAQAGERGRWELWKSKAHQTHTQVSVKVSSKGMEMEIADEPIVNLGQTLEWLRKELSEMRVQDQRPLLTLRHLHSILEELRTESTHWEDAWPSGTPSPIRARAGSEGRNHQPPSLERLAQLLLREDSRRSSLP</sequence>
<evidence type="ECO:0000313" key="3">
    <source>
        <dbReference type="RefSeq" id="XP_006860843.1"/>
    </source>
</evidence>
<dbReference type="AlphaFoldDB" id="A0A9B0T993"/>
<evidence type="ECO:0000313" key="2">
    <source>
        <dbReference type="Proteomes" id="UP000504623"/>
    </source>
</evidence>
<feature type="compositionally biased region" description="Pro residues" evidence="1">
    <location>
        <begin position="67"/>
        <end position="76"/>
    </location>
</feature>
<dbReference type="GeneID" id="102829687"/>
<organism evidence="2 3">
    <name type="scientific">Chrysochloris asiatica</name>
    <name type="common">Cape golden mole</name>
    <dbReference type="NCBI Taxonomy" id="185453"/>
    <lineage>
        <taxon>Eukaryota</taxon>
        <taxon>Metazoa</taxon>
        <taxon>Chordata</taxon>
        <taxon>Craniata</taxon>
        <taxon>Vertebrata</taxon>
        <taxon>Euteleostomi</taxon>
        <taxon>Mammalia</taxon>
        <taxon>Eutheria</taxon>
        <taxon>Afrotheria</taxon>
        <taxon>Chrysochloridae</taxon>
        <taxon>Chrysochlorinae</taxon>
        <taxon>Chrysochloris</taxon>
    </lineage>
</organism>
<dbReference type="PANTHER" id="PTHR32289:SF5">
    <property type="entry name" value="TRANSMEMBRANE 74B, OPPOSITE STRAND"/>
    <property type="match status" value="1"/>
</dbReference>
<proteinExistence type="predicted"/>
<evidence type="ECO:0000256" key="1">
    <source>
        <dbReference type="SAM" id="MobiDB-lite"/>
    </source>
</evidence>
<dbReference type="OrthoDB" id="9799696at2759"/>
<gene>
    <name evidence="3" type="primary">LOC102829687</name>
</gene>
<name>A0A9B0T993_CHRAS</name>
<dbReference type="PANTHER" id="PTHR32289">
    <property type="entry name" value="PROTEIN FAM167A"/>
    <property type="match status" value="1"/>
</dbReference>
<protein>
    <submittedName>
        <fullName evidence="3">Uncharacterized protein C20orf202 homolog</fullName>
    </submittedName>
</protein>
<dbReference type="InterPro" id="IPR051771">
    <property type="entry name" value="FAM167_domain"/>
</dbReference>
<dbReference type="RefSeq" id="XP_006860843.1">
    <property type="nucleotide sequence ID" value="XM_006860781.1"/>
</dbReference>
<feature type="region of interest" description="Disordered" evidence="1">
    <location>
        <begin position="1"/>
        <end position="76"/>
    </location>
</feature>
<keyword evidence="2" id="KW-1185">Reference proteome</keyword>
<accession>A0A9B0T993</accession>
<feature type="region of interest" description="Disordered" evidence="1">
    <location>
        <begin position="181"/>
        <end position="212"/>
    </location>
</feature>
<reference evidence="3" key="1">
    <citation type="submission" date="2025-08" db="UniProtKB">
        <authorList>
            <consortium name="RefSeq"/>
        </authorList>
    </citation>
    <scope>IDENTIFICATION</scope>
    <source>
        <tissue evidence="3">Spleen</tissue>
    </source>
</reference>